<dbReference type="PROSITE" id="PS50089">
    <property type="entry name" value="ZF_RING_2"/>
    <property type="match status" value="1"/>
</dbReference>
<evidence type="ECO:0000256" key="5">
    <source>
        <dbReference type="ARBA" id="ARBA00022771"/>
    </source>
</evidence>
<evidence type="ECO:0000256" key="8">
    <source>
        <dbReference type="PROSITE-ProRule" id="PRU00175"/>
    </source>
</evidence>
<dbReference type="InterPro" id="IPR013083">
    <property type="entry name" value="Znf_RING/FYVE/PHD"/>
</dbReference>
<keyword evidence="5 8" id="KW-0863">Zinc-finger</keyword>
<dbReference type="Gene3D" id="3.30.40.10">
    <property type="entry name" value="Zinc/RING finger domain, C3HC4 (zinc finger)"/>
    <property type="match status" value="1"/>
</dbReference>
<protein>
    <recommendedName>
        <fullName evidence="2">RING-type E3 ubiquitin transferase</fullName>
        <ecNumber evidence="2">2.3.2.27</ecNumber>
    </recommendedName>
</protein>
<dbReference type="Proteomes" id="UP000189701">
    <property type="component" value="Unplaced"/>
</dbReference>
<name>A0A1U7YN24_NICSY</name>
<keyword evidence="7" id="KW-0862">Zinc</keyword>
<dbReference type="SUPFAM" id="SSF57850">
    <property type="entry name" value="RING/U-box"/>
    <property type="match status" value="1"/>
</dbReference>
<evidence type="ECO:0000256" key="6">
    <source>
        <dbReference type="ARBA" id="ARBA00022786"/>
    </source>
</evidence>
<dbReference type="InterPro" id="IPR045191">
    <property type="entry name" value="MBR1/2-like"/>
</dbReference>
<evidence type="ECO:0000256" key="3">
    <source>
        <dbReference type="ARBA" id="ARBA00022679"/>
    </source>
</evidence>
<evidence type="ECO:0000256" key="2">
    <source>
        <dbReference type="ARBA" id="ARBA00012483"/>
    </source>
</evidence>
<dbReference type="PANTHER" id="PTHR22937:SF159">
    <property type="entry name" value="RING-TYPE E3 UBIQUITIN TRANSFERASE"/>
    <property type="match status" value="1"/>
</dbReference>
<evidence type="ECO:0000256" key="7">
    <source>
        <dbReference type="ARBA" id="ARBA00022833"/>
    </source>
</evidence>
<evidence type="ECO:0000256" key="4">
    <source>
        <dbReference type="ARBA" id="ARBA00022723"/>
    </source>
</evidence>
<dbReference type="GO" id="GO:0005634">
    <property type="term" value="C:nucleus"/>
    <property type="evidence" value="ECO:0007669"/>
    <property type="project" value="TreeGrafter"/>
</dbReference>
<dbReference type="GO" id="GO:0061630">
    <property type="term" value="F:ubiquitin protein ligase activity"/>
    <property type="evidence" value="ECO:0007669"/>
    <property type="project" value="UniProtKB-EC"/>
</dbReference>
<dbReference type="PANTHER" id="PTHR22937">
    <property type="entry name" value="E3 UBIQUITIN-PROTEIN LIGASE RNF165"/>
    <property type="match status" value="1"/>
</dbReference>
<dbReference type="SMART" id="SM00184">
    <property type="entry name" value="RING"/>
    <property type="match status" value="1"/>
</dbReference>
<evidence type="ECO:0000256" key="1">
    <source>
        <dbReference type="ARBA" id="ARBA00000900"/>
    </source>
</evidence>
<comment type="catalytic activity">
    <reaction evidence="1">
        <text>S-ubiquitinyl-[E2 ubiquitin-conjugating enzyme]-L-cysteine + [acceptor protein]-L-lysine = [E2 ubiquitin-conjugating enzyme]-L-cysteine + N(6)-ubiquitinyl-[acceptor protein]-L-lysine.</text>
        <dbReference type="EC" id="2.3.2.27"/>
    </reaction>
</comment>
<gene>
    <name evidence="12" type="primary">LOC104246183</name>
</gene>
<dbReference type="eggNOG" id="KOG0800">
    <property type="taxonomic scope" value="Eukaryota"/>
</dbReference>
<feature type="region of interest" description="Disordered" evidence="9">
    <location>
        <begin position="1"/>
        <end position="29"/>
    </location>
</feature>
<keyword evidence="3" id="KW-0808">Transferase</keyword>
<feature type="compositionally biased region" description="Polar residues" evidence="9">
    <location>
        <begin position="1"/>
        <end position="14"/>
    </location>
</feature>
<dbReference type="Pfam" id="PF13639">
    <property type="entry name" value="zf-RING_2"/>
    <property type="match status" value="1"/>
</dbReference>
<evidence type="ECO:0000313" key="11">
    <source>
        <dbReference type="Proteomes" id="UP000189701"/>
    </source>
</evidence>
<proteinExistence type="predicted"/>
<dbReference type="AlphaFoldDB" id="A0A1U7YN24"/>
<feature type="domain" description="RING-type" evidence="10">
    <location>
        <begin position="252"/>
        <end position="294"/>
    </location>
</feature>
<dbReference type="EC" id="2.3.2.27" evidence="2"/>
<keyword evidence="6" id="KW-0833">Ubl conjugation pathway</keyword>
<reference evidence="11" key="1">
    <citation type="journal article" date="2013" name="Genome Biol.">
        <title>Reference genomes and transcriptomes of Nicotiana sylvestris and Nicotiana tomentosiformis.</title>
        <authorList>
            <person name="Sierro N."/>
            <person name="Battey J.N."/>
            <person name="Ouadi S."/>
            <person name="Bovet L."/>
            <person name="Goepfert S."/>
            <person name="Bakaher N."/>
            <person name="Peitsch M.C."/>
            <person name="Ivanov N.V."/>
        </authorList>
    </citation>
    <scope>NUCLEOTIDE SEQUENCE [LARGE SCALE GENOMIC DNA]</scope>
</reference>
<dbReference type="RefSeq" id="XP_009800250.1">
    <property type="nucleotide sequence ID" value="XM_009801948.1"/>
</dbReference>
<accession>A0A1U7YN24</accession>
<reference evidence="12" key="2">
    <citation type="submission" date="2025-08" db="UniProtKB">
        <authorList>
            <consortium name="RefSeq"/>
        </authorList>
    </citation>
    <scope>IDENTIFICATION</scope>
    <source>
        <tissue evidence="12">Leaf</tissue>
    </source>
</reference>
<keyword evidence="11" id="KW-1185">Reference proteome</keyword>
<evidence type="ECO:0000259" key="10">
    <source>
        <dbReference type="PROSITE" id="PS50089"/>
    </source>
</evidence>
<dbReference type="GO" id="GO:0008270">
    <property type="term" value="F:zinc ion binding"/>
    <property type="evidence" value="ECO:0007669"/>
    <property type="project" value="UniProtKB-KW"/>
</dbReference>
<sequence length="305" mass="34622">MATNWQSRHLSQQPHYHRQAPANYNVSRNRSQIPDGFVFPRNTRDHFAPHNLFHGSAFTAPSHTYNNRQTTFDHSEDPYLPYNYQPTSEYVDDVYVATDLANYHHGFRNFSQSRNVSDRFAPHNLFHNSAQSSFNHIEDPYLGGNYFVPITDFIDGVYVTTQGESNNGVSATTESEFIHAYVTALNHILNRIQDQDIINFISPFSGQQAAEAEEEDIIAKCMRTRTYCGSTSRVEANSEETVMTADEEGEICVICQGEYVNDEIIGTLECGHEYHGSCIKQWLLKGKNTCPICRSSVLPSQEQSS</sequence>
<organism evidence="11 12">
    <name type="scientific">Nicotiana sylvestris</name>
    <name type="common">Wood tobacco</name>
    <name type="synonym">South American tobacco</name>
    <dbReference type="NCBI Taxonomy" id="4096"/>
    <lineage>
        <taxon>Eukaryota</taxon>
        <taxon>Viridiplantae</taxon>
        <taxon>Streptophyta</taxon>
        <taxon>Embryophyta</taxon>
        <taxon>Tracheophyta</taxon>
        <taxon>Spermatophyta</taxon>
        <taxon>Magnoliopsida</taxon>
        <taxon>eudicotyledons</taxon>
        <taxon>Gunneridae</taxon>
        <taxon>Pentapetalae</taxon>
        <taxon>asterids</taxon>
        <taxon>lamiids</taxon>
        <taxon>Solanales</taxon>
        <taxon>Solanaceae</taxon>
        <taxon>Nicotianoideae</taxon>
        <taxon>Nicotianeae</taxon>
        <taxon>Nicotiana</taxon>
    </lineage>
</organism>
<dbReference type="InterPro" id="IPR001841">
    <property type="entry name" value="Znf_RING"/>
</dbReference>
<evidence type="ECO:0000313" key="12">
    <source>
        <dbReference type="RefSeq" id="XP_009800250.1"/>
    </source>
</evidence>
<evidence type="ECO:0000256" key="9">
    <source>
        <dbReference type="SAM" id="MobiDB-lite"/>
    </source>
</evidence>
<keyword evidence="4" id="KW-0479">Metal-binding</keyword>